<dbReference type="EMBL" id="KL142406">
    <property type="protein sequence ID" value="KDR68732.1"/>
    <property type="molecule type" value="Genomic_DNA"/>
</dbReference>
<accession>A0A067SFD7</accession>
<evidence type="ECO:0000256" key="3">
    <source>
        <dbReference type="ARBA" id="ARBA00022741"/>
    </source>
</evidence>
<reference evidence="9" key="1">
    <citation type="journal article" date="2014" name="Proc. Natl. Acad. Sci. U.S.A.">
        <title>Extensive sampling of basidiomycete genomes demonstrates inadequacy of the white-rot/brown-rot paradigm for wood decay fungi.</title>
        <authorList>
            <person name="Riley R."/>
            <person name="Salamov A.A."/>
            <person name="Brown D.W."/>
            <person name="Nagy L.G."/>
            <person name="Floudas D."/>
            <person name="Held B.W."/>
            <person name="Levasseur A."/>
            <person name="Lombard V."/>
            <person name="Morin E."/>
            <person name="Otillar R."/>
            <person name="Lindquist E.A."/>
            <person name="Sun H."/>
            <person name="LaButti K.M."/>
            <person name="Schmutz J."/>
            <person name="Jabbour D."/>
            <person name="Luo H."/>
            <person name="Baker S.E."/>
            <person name="Pisabarro A.G."/>
            <person name="Walton J.D."/>
            <person name="Blanchette R.A."/>
            <person name="Henrissat B."/>
            <person name="Martin F."/>
            <person name="Cullen D."/>
            <person name="Hibbett D.S."/>
            <person name="Grigoriev I.V."/>
        </authorList>
    </citation>
    <scope>NUCLEOTIDE SEQUENCE [LARGE SCALE GENOMIC DNA]</scope>
    <source>
        <strain evidence="9">CBS 339.88</strain>
    </source>
</reference>
<dbReference type="Pfam" id="PF00069">
    <property type="entry name" value="Pkinase"/>
    <property type="match status" value="1"/>
</dbReference>
<feature type="domain" description="Protein kinase" evidence="7">
    <location>
        <begin position="154"/>
        <end position="413"/>
    </location>
</feature>
<keyword evidence="4" id="KW-0418">Kinase</keyword>
<sequence>MAIWSFSDQGDENSGCSGSNSPFTPPSIYPFDTDNPLSPRLEVRDIDAVPFSQNFVELFDGLGLHIAPSREPKHRVASTIYGSPDVSYDIENYTNIKDIDPEWKHDDIEEIIVMSHKRLGGLATIQEDVTESNVVMTPAALLSEFDIEDMDNLSRADHYLPSGTKTCIRRDNGQKYLIKRRRTWKNTQWSELAILEKLAGLSLPFTAYMRWTFHSGDHVYIVTDYHAGGSLMELVNQHGSLGSHRAVFYASELVSAISSLQAAGIVHRDLQPQNILLDTEGHIVVTNFEHAEFSSTIRSQGASACSGLMDSGTFKMNEYRAPEVYMGWSHDESVDCWSFGMVLYFMFFGTDPYGGREGGEDDRWFHDRIVGFGIPTESLRLVHPMARDLILKCLERNSSMRWSMDKIKTHGYFALVNWDQVSDRGLDVPSFRRSAMEVDRNNFRTEAQRRHASLTPSVFENDRQLGSNSASSLRRTHLVKGTTRSSRPTQNPPVLPELFQPVPTVSIPSVVQEEDEPTSISASTGHPCMEDQLDHPQQPEEPDPAERISRFWADIDREGKGSAVSVTSLEFGGSTGVPYTEAPKLRKHRSVIHSSHRLFNISTSSFQNRLRKKPRSTGALRTQTKQAAVQPMDGLPMGVHQIGSGIGFTYNVPAGVPSKVSVCSFAPPTCLFHGGFSTLNLNLGLGLGRANSGRRAKAKVQKAKMKCDRGACASDSLAPSSSEIGDDHVMQDEGALSRSKEEVGKGTFIREMYRAPSWILSPPDNLPSPLALVNANASDSDYLSPLLPTGSGPGTDASFSMAMTGDPELLTPATLVDSPDCADDIVHEVNISIPKGLKLDLNFSELCEWAGAPSTLRLVPQTPKSIIDEEMMSYAGMSDASDSFVKETWMHLEHAGGC</sequence>
<keyword evidence="3" id="KW-0547">Nucleotide-binding</keyword>
<dbReference type="Proteomes" id="UP000027222">
    <property type="component" value="Unassembled WGS sequence"/>
</dbReference>
<evidence type="ECO:0000256" key="2">
    <source>
        <dbReference type="ARBA" id="ARBA00022679"/>
    </source>
</evidence>
<name>A0A067SFD7_GALM3</name>
<evidence type="ECO:0000313" key="8">
    <source>
        <dbReference type="EMBL" id="KDR68732.1"/>
    </source>
</evidence>
<protein>
    <recommendedName>
        <fullName evidence="7">Protein kinase domain-containing protein</fullName>
    </recommendedName>
</protein>
<evidence type="ECO:0000256" key="5">
    <source>
        <dbReference type="ARBA" id="ARBA00022840"/>
    </source>
</evidence>
<feature type="compositionally biased region" description="Polar residues" evidence="6">
    <location>
        <begin position="1"/>
        <end position="22"/>
    </location>
</feature>
<dbReference type="InterPro" id="IPR011009">
    <property type="entry name" value="Kinase-like_dom_sf"/>
</dbReference>
<feature type="compositionally biased region" description="Polar residues" evidence="6">
    <location>
        <begin position="454"/>
        <end position="473"/>
    </location>
</feature>
<proteinExistence type="predicted"/>
<keyword evidence="5" id="KW-0067">ATP-binding</keyword>
<dbReference type="Gene3D" id="3.30.200.20">
    <property type="entry name" value="Phosphorylase Kinase, domain 1"/>
    <property type="match status" value="1"/>
</dbReference>
<feature type="region of interest" description="Disordered" evidence="6">
    <location>
        <begin position="1"/>
        <end position="31"/>
    </location>
</feature>
<dbReference type="Gene3D" id="1.10.510.10">
    <property type="entry name" value="Transferase(Phosphotransferase) domain 1"/>
    <property type="match status" value="1"/>
</dbReference>
<dbReference type="PANTHER" id="PTHR24351">
    <property type="entry name" value="RIBOSOMAL PROTEIN S6 KINASE"/>
    <property type="match status" value="1"/>
</dbReference>
<dbReference type="GO" id="GO:0005524">
    <property type="term" value="F:ATP binding"/>
    <property type="evidence" value="ECO:0007669"/>
    <property type="project" value="UniProtKB-KW"/>
</dbReference>
<evidence type="ECO:0000256" key="6">
    <source>
        <dbReference type="SAM" id="MobiDB-lite"/>
    </source>
</evidence>
<evidence type="ECO:0000256" key="4">
    <source>
        <dbReference type="ARBA" id="ARBA00022777"/>
    </source>
</evidence>
<dbReference type="PROSITE" id="PS50011">
    <property type="entry name" value="PROTEIN_KINASE_DOM"/>
    <property type="match status" value="1"/>
</dbReference>
<feature type="region of interest" description="Disordered" evidence="6">
    <location>
        <begin position="442"/>
        <end position="544"/>
    </location>
</feature>
<dbReference type="SUPFAM" id="SSF56112">
    <property type="entry name" value="Protein kinase-like (PK-like)"/>
    <property type="match status" value="1"/>
</dbReference>
<organism evidence="8 9">
    <name type="scientific">Galerina marginata (strain CBS 339.88)</name>
    <dbReference type="NCBI Taxonomy" id="685588"/>
    <lineage>
        <taxon>Eukaryota</taxon>
        <taxon>Fungi</taxon>
        <taxon>Dikarya</taxon>
        <taxon>Basidiomycota</taxon>
        <taxon>Agaricomycotina</taxon>
        <taxon>Agaricomycetes</taxon>
        <taxon>Agaricomycetidae</taxon>
        <taxon>Agaricales</taxon>
        <taxon>Agaricineae</taxon>
        <taxon>Strophariaceae</taxon>
        <taxon>Galerina</taxon>
    </lineage>
</organism>
<evidence type="ECO:0000256" key="1">
    <source>
        <dbReference type="ARBA" id="ARBA00022527"/>
    </source>
</evidence>
<keyword evidence="2" id="KW-0808">Transferase</keyword>
<dbReference type="InterPro" id="IPR000719">
    <property type="entry name" value="Prot_kinase_dom"/>
</dbReference>
<dbReference type="GO" id="GO:0004674">
    <property type="term" value="F:protein serine/threonine kinase activity"/>
    <property type="evidence" value="ECO:0007669"/>
    <property type="project" value="UniProtKB-KW"/>
</dbReference>
<evidence type="ECO:0000259" key="7">
    <source>
        <dbReference type="PROSITE" id="PS50011"/>
    </source>
</evidence>
<feature type="region of interest" description="Disordered" evidence="6">
    <location>
        <begin position="716"/>
        <end position="741"/>
    </location>
</feature>
<dbReference type="SMART" id="SM00220">
    <property type="entry name" value="S_TKc"/>
    <property type="match status" value="1"/>
</dbReference>
<dbReference type="OrthoDB" id="347657at2759"/>
<feature type="compositionally biased region" description="Basic and acidic residues" evidence="6">
    <location>
        <begin position="528"/>
        <end position="544"/>
    </location>
</feature>
<dbReference type="AlphaFoldDB" id="A0A067SFD7"/>
<evidence type="ECO:0000313" key="9">
    <source>
        <dbReference type="Proteomes" id="UP000027222"/>
    </source>
</evidence>
<gene>
    <name evidence="8" type="ORF">GALMADRAFT_1025820</name>
</gene>
<dbReference type="STRING" id="685588.A0A067SFD7"/>
<keyword evidence="9" id="KW-1185">Reference proteome</keyword>
<keyword evidence="1" id="KW-0723">Serine/threonine-protein kinase</keyword>
<dbReference type="HOGENOM" id="CLU_016777_0_0_1"/>